<evidence type="ECO:0000256" key="10">
    <source>
        <dbReference type="RuleBase" id="RU368024"/>
    </source>
</evidence>
<keyword evidence="7 10" id="KW-0378">Hydrolase</keyword>
<dbReference type="Proteomes" id="UP000007875">
    <property type="component" value="Unassembled WGS sequence"/>
</dbReference>
<dbReference type="PANTHER" id="PTHR42881:SF2">
    <property type="entry name" value="PROLYL ENDOPEPTIDASE"/>
    <property type="match status" value="1"/>
</dbReference>
<reference evidence="14" key="1">
    <citation type="submission" date="2003-08" db="EMBL/GenBank/DDBJ databases">
        <authorList>
            <person name="Birren B."/>
            <person name="Nusbaum C."/>
            <person name="Abebe A."/>
            <person name="Abouelleil A."/>
            <person name="Adekoya E."/>
            <person name="Ait-zahra M."/>
            <person name="Allen N."/>
            <person name="Allen T."/>
            <person name="An P."/>
            <person name="Anderson M."/>
            <person name="Anderson S."/>
            <person name="Arachchi H."/>
            <person name="Armbruster J."/>
            <person name="Bachantsang P."/>
            <person name="Baldwin J."/>
            <person name="Barry A."/>
            <person name="Bayul T."/>
            <person name="Blitshsteyn B."/>
            <person name="Bloom T."/>
            <person name="Blye J."/>
            <person name="Boguslavskiy L."/>
            <person name="Borowsky M."/>
            <person name="Boukhgalter B."/>
            <person name="Brunache A."/>
            <person name="Butler J."/>
            <person name="Calixte N."/>
            <person name="Calvo S."/>
            <person name="Camarata J."/>
            <person name="Campo K."/>
            <person name="Chang J."/>
            <person name="Cheshatsang Y."/>
            <person name="Citroen M."/>
            <person name="Collymore A."/>
            <person name="Considine T."/>
            <person name="Cook A."/>
            <person name="Cooke P."/>
            <person name="Corum B."/>
            <person name="Cuomo C."/>
            <person name="David R."/>
            <person name="Dawoe T."/>
            <person name="Degray S."/>
            <person name="Dodge S."/>
            <person name="Dooley K."/>
            <person name="Dorje P."/>
            <person name="Dorjee K."/>
            <person name="Dorris L."/>
            <person name="Duffey N."/>
            <person name="Dupes A."/>
            <person name="Elkins T."/>
            <person name="Engels R."/>
            <person name="Erickson J."/>
            <person name="Farina A."/>
            <person name="Faro S."/>
            <person name="Ferreira P."/>
            <person name="Fischer H."/>
            <person name="Fitzgerald M."/>
            <person name="Foley K."/>
            <person name="Gage D."/>
            <person name="Galagan J."/>
            <person name="Gearin G."/>
            <person name="Gnerre S."/>
            <person name="Gnirke A."/>
            <person name="Goyette A."/>
            <person name="Graham J."/>
            <person name="Grandbois E."/>
            <person name="Gyaltsen K."/>
            <person name="Hafez N."/>
            <person name="Hagopian D."/>
            <person name="Hagos B."/>
            <person name="Hall J."/>
            <person name="Hatcher B."/>
            <person name="Heller A."/>
            <person name="Higgins H."/>
            <person name="Honan T."/>
            <person name="Horn A."/>
            <person name="Houde N."/>
            <person name="Hughes L."/>
            <person name="Hulme W."/>
            <person name="Husby E."/>
            <person name="Iliev I."/>
            <person name="Jaffe D."/>
            <person name="Jones C."/>
            <person name="Kamal M."/>
            <person name="Kamat A."/>
            <person name="Kamvysselis M."/>
            <person name="Karlsson E."/>
            <person name="Kells C."/>
            <person name="Kieu A."/>
            <person name="Kisner P."/>
            <person name="Kodira C."/>
            <person name="Kulbokas E."/>
            <person name="Labutti K."/>
            <person name="Lama D."/>
            <person name="Landers T."/>
            <person name="Leger J."/>
            <person name="Levine S."/>
            <person name="Lewis D."/>
            <person name="Lewis T."/>
            <person name="Lindblad-toh K."/>
            <person name="Liu X."/>
            <person name="Lokyitsang T."/>
            <person name="Lokyitsang Y."/>
            <person name="Lucien O."/>
            <person name="Lui A."/>
            <person name="Ma L.J."/>
            <person name="Mabbitt R."/>
            <person name="Macdonald J."/>
            <person name="Maclean C."/>
            <person name="Major J."/>
            <person name="Manning J."/>
            <person name="Marabella R."/>
            <person name="Maru K."/>
            <person name="Matthews C."/>
            <person name="Mauceli E."/>
            <person name="Mccarthy M."/>
            <person name="Mcdonough S."/>
            <person name="Mcghee T."/>
            <person name="Meldrim J."/>
            <person name="Meneus L."/>
            <person name="Mesirov J."/>
            <person name="Mihalev A."/>
            <person name="Mihova T."/>
            <person name="Mikkelsen T."/>
            <person name="Mlenga V."/>
            <person name="Moru K."/>
            <person name="Mozes J."/>
            <person name="Mulrain L."/>
            <person name="Munson G."/>
            <person name="Naylor J."/>
            <person name="Newes C."/>
            <person name="Nguyen C."/>
            <person name="Nguyen N."/>
            <person name="Nguyen T."/>
            <person name="Nicol R."/>
            <person name="Nielsen C."/>
            <person name="Nizzari M."/>
            <person name="Norbu C."/>
            <person name="Norbu N."/>
            <person name="O'donnell P."/>
            <person name="Okoawo O."/>
            <person name="O'leary S."/>
            <person name="Omotosho B."/>
            <person name="O'neill K."/>
            <person name="Osman S."/>
            <person name="Parker S."/>
            <person name="Perrin D."/>
            <person name="Phunkhang P."/>
            <person name="Piqani B."/>
            <person name="Purcell S."/>
            <person name="Rachupka T."/>
            <person name="Ramasamy U."/>
            <person name="Rameau R."/>
            <person name="Ray V."/>
            <person name="Raymond C."/>
            <person name="Retta R."/>
            <person name="Richardson S."/>
            <person name="Rise C."/>
            <person name="Rodriguez J."/>
            <person name="Rogers J."/>
            <person name="Rogov P."/>
            <person name="Rutman M."/>
            <person name="Schupbach R."/>
            <person name="Seaman C."/>
            <person name="Settipalli S."/>
            <person name="Sharpe T."/>
            <person name="Sheridan J."/>
            <person name="Sherpa N."/>
            <person name="Shi J."/>
            <person name="Smirnov S."/>
            <person name="Smith C."/>
            <person name="Sougnez C."/>
            <person name="Spencer B."/>
            <person name="Stalker J."/>
            <person name="Stange-thomann N."/>
            <person name="Stavropoulos S."/>
            <person name="Stetson K."/>
            <person name="Stone C."/>
            <person name="Stone S."/>
            <person name="Stubbs M."/>
            <person name="Talamas J."/>
            <person name="Tchuinga P."/>
            <person name="Tenzing P."/>
            <person name="Tesfaye S."/>
            <person name="Theodore J."/>
            <person name="Thoulutsang Y."/>
            <person name="Topham K."/>
            <person name="Towey S."/>
            <person name="Tsamla T."/>
            <person name="Tsomo N."/>
            <person name="Vallee D."/>
            <person name="Vassiliev H."/>
            <person name="Venkataraman V."/>
            <person name="Vinson J."/>
            <person name="Vo A."/>
            <person name="Wade C."/>
            <person name="Wang S."/>
            <person name="Wangchuk T."/>
            <person name="Wangdi T."/>
            <person name="Whittaker C."/>
            <person name="Wilkinson J."/>
            <person name="Wu Y."/>
            <person name="Wyman D."/>
            <person name="Yadav S."/>
            <person name="Yang S."/>
            <person name="Yang X."/>
            <person name="Yeager S."/>
            <person name="Yee E."/>
            <person name="Young G."/>
            <person name="Zainoun J."/>
            <person name="Zembeck L."/>
            <person name="Zimmer A."/>
            <person name="Zody M."/>
            <person name="Lander E."/>
        </authorList>
    </citation>
    <scope>NUCLEOTIDE SEQUENCE [LARGE SCALE GENOMIC DNA]</scope>
</reference>
<comment type="subcellular location">
    <subcellularLocation>
        <location evidence="2">Cytoplasm</location>
    </subcellularLocation>
</comment>
<evidence type="ECO:0000256" key="8">
    <source>
        <dbReference type="ARBA" id="ARBA00022825"/>
    </source>
</evidence>
<dbReference type="eggNOG" id="KOG2237">
    <property type="taxonomic scope" value="Eukaryota"/>
</dbReference>
<evidence type="ECO:0000259" key="12">
    <source>
        <dbReference type="Pfam" id="PF02897"/>
    </source>
</evidence>
<evidence type="ECO:0000256" key="6">
    <source>
        <dbReference type="ARBA" id="ARBA00022670"/>
    </source>
</evidence>
<keyword evidence="8 10" id="KW-0720">Serine protease</keyword>
<dbReference type="STRING" id="51511.ENSCSAVP00000013825"/>
<evidence type="ECO:0000256" key="7">
    <source>
        <dbReference type="ARBA" id="ARBA00022801"/>
    </source>
</evidence>
<feature type="domain" description="Peptidase S9A N-terminal" evidence="12">
    <location>
        <begin position="7"/>
        <end position="418"/>
    </location>
</feature>
<dbReference type="HOGENOM" id="CLU_011290_1_1_1"/>
<dbReference type="PRINTS" id="PR00862">
    <property type="entry name" value="PROLIGOPTASE"/>
</dbReference>
<dbReference type="SUPFAM" id="SSF50993">
    <property type="entry name" value="Peptidase/esterase 'gauge' domain"/>
    <property type="match status" value="1"/>
</dbReference>
<reference evidence="13" key="3">
    <citation type="submission" date="2025-09" db="UniProtKB">
        <authorList>
            <consortium name="Ensembl"/>
        </authorList>
    </citation>
    <scope>IDENTIFICATION</scope>
</reference>
<dbReference type="OMA" id="LDPWFSH"/>
<dbReference type="Gene3D" id="3.40.50.1820">
    <property type="entry name" value="alpha/beta hydrolase"/>
    <property type="match status" value="1"/>
</dbReference>
<organism evidence="13 14">
    <name type="scientific">Ciona savignyi</name>
    <name type="common">Pacific transparent sea squirt</name>
    <dbReference type="NCBI Taxonomy" id="51511"/>
    <lineage>
        <taxon>Eukaryota</taxon>
        <taxon>Metazoa</taxon>
        <taxon>Chordata</taxon>
        <taxon>Tunicata</taxon>
        <taxon>Ascidiacea</taxon>
        <taxon>Phlebobranchia</taxon>
        <taxon>Cionidae</taxon>
        <taxon>Ciona</taxon>
    </lineage>
</organism>
<sequence length="701" mass="79335">KMSFRYPEPRKDDCKIDEYHGTTIPDPYNWMEDPDCDETKSFVAAQNEISVPYLKECPVREPFEKRLTELFNYPRYSCPKKRGNRYFYFLNTGLQNQSVMYVQDSLESEPSVFLDPNKLSEDGTISLSGYSFSEDGSKFCYGLSQSGSDWITIKFKHVESGEDMEDVLHRVKFSCMSWTHDEKGMFYNSYLEQKGKADGTETTSNVHQKLFYHQLGEKQENDVLCAEFPDNPNGAEVSDDGNYIILSVSRGCDPVNQLWYADLRKMGGEVLPGFPWVKLIDNFDAEYEYITNEGEVFTFKTNLDSPRYKLININLSNPAMENWTTLIPQHEKDVLEWVACVNQNKLVVSYLRDVKSVLELRHLADGSLIKQPLDVGSVVGYSGRKEQNEIFYYFTSFLTPGVIYRYDFDEANPEPKVFRKIEVKGFDSSLFETEQIFYTSKDGTTVPMFIVHRKGIELTGNHPTLLYGGGFSISITPSYSVSRVIFMQHLGGVVAIANIRGGGEYGETWHKAGSLRNKQNCFDDFQAAAQHLIDRKYTSAKKLTINGGSNGGLLVGACINQRPELYGCAVAQVGVMDMLKFHQYTIGHAWVTDYGCSGDVDDFRCLHKYSPLHNVAPGTNYPSLLLLTGDHDDRVVPHHSLKYIATVQDLVGRSPNQTNPLLIRVDTKSGHGRGKPTSKIIEEASDMYGFIARSVGATWIE</sequence>
<dbReference type="MEROPS" id="S09.001"/>
<evidence type="ECO:0000256" key="5">
    <source>
        <dbReference type="ARBA" id="ARBA00022490"/>
    </source>
</evidence>
<dbReference type="FunFam" id="2.130.10.120:FF:000001">
    <property type="entry name" value="Prolyl endopeptidase"/>
    <property type="match status" value="1"/>
</dbReference>
<dbReference type="InterPro" id="IPR029058">
    <property type="entry name" value="AB_hydrolase_fold"/>
</dbReference>
<dbReference type="FunCoup" id="H2Z8B3">
    <property type="interactions" value="358"/>
</dbReference>
<dbReference type="InterPro" id="IPR001375">
    <property type="entry name" value="Peptidase_S9_cat"/>
</dbReference>
<dbReference type="InterPro" id="IPR051167">
    <property type="entry name" value="Prolyl_oligopep/macrocyclase"/>
</dbReference>
<evidence type="ECO:0000256" key="9">
    <source>
        <dbReference type="ARBA" id="ARBA00022990"/>
    </source>
</evidence>
<dbReference type="Gene3D" id="2.130.10.120">
    <property type="entry name" value="Prolyl oligopeptidase, N-terminal domain"/>
    <property type="match status" value="1"/>
</dbReference>
<comment type="similarity">
    <text evidence="3 10">Belongs to the peptidase S9A family.</text>
</comment>
<dbReference type="Pfam" id="PF00326">
    <property type="entry name" value="Peptidase_S9"/>
    <property type="match status" value="1"/>
</dbReference>
<evidence type="ECO:0000313" key="14">
    <source>
        <dbReference type="Proteomes" id="UP000007875"/>
    </source>
</evidence>
<evidence type="ECO:0000259" key="11">
    <source>
        <dbReference type="Pfam" id="PF00326"/>
    </source>
</evidence>
<reference evidence="13" key="2">
    <citation type="submission" date="2025-08" db="UniProtKB">
        <authorList>
            <consortium name="Ensembl"/>
        </authorList>
    </citation>
    <scope>IDENTIFICATION</scope>
</reference>
<evidence type="ECO:0000313" key="13">
    <source>
        <dbReference type="Ensembl" id="ENSCSAVP00000013825.1"/>
    </source>
</evidence>
<protein>
    <recommendedName>
        <fullName evidence="4 10">Prolyl endopeptidase</fullName>
        <ecNumber evidence="10">3.4.21.-</ecNumber>
    </recommendedName>
</protein>
<keyword evidence="5" id="KW-0963">Cytoplasm</keyword>
<accession>H2Z8B3</accession>
<evidence type="ECO:0000256" key="3">
    <source>
        <dbReference type="ARBA" id="ARBA00005228"/>
    </source>
</evidence>
<dbReference type="GO" id="GO:0070012">
    <property type="term" value="F:oligopeptidase activity"/>
    <property type="evidence" value="ECO:0007669"/>
    <property type="project" value="TreeGrafter"/>
</dbReference>
<dbReference type="InterPro" id="IPR002471">
    <property type="entry name" value="Pept_S9_AS"/>
</dbReference>
<dbReference type="GO" id="GO:0006508">
    <property type="term" value="P:proteolysis"/>
    <property type="evidence" value="ECO:0007669"/>
    <property type="project" value="UniProtKB-KW"/>
</dbReference>
<feature type="domain" description="Peptidase S9 prolyl oligopeptidase catalytic" evidence="11">
    <location>
        <begin position="478"/>
        <end position="696"/>
    </location>
</feature>
<evidence type="ECO:0000256" key="4">
    <source>
        <dbReference type="ARBA" id="ARBA00016310"/>
    </source>
</evidence>
<dbReference type="GeneTree" id="ENSGT00530000063426"/>
<comment type="catalytic activity">
    <reaction evidence="1">
        <text>Hydrolysis of Pro-|-Xaa &gt;&gt; Ala-|-Xaa in oligopeptides.</text>
        <dbReference type="EC" id="3.4.21.26"/>
    </reaction>
</comment>
<dbReference type="SUPFAM" id="SSF53474">
    <property type="entry name" value="alpha/beta-Hydrolases"/>
    <property type="match status" value="1"/>
</dbReference>
<dbReference type="PANTHER" id="PTHR42881">
    <property type="entry name" value="PROLYL ENDOPEPTIDASE"/>
    <property type="match status" value="1"/>
</dbReference>
<dbReference type="InterPro" id="IPR002470">
    <property type="entry name" value="Peptidase_S9A"/>
</dbReference>
<dbReference type="Ensembl" id="ENSCSAVT00000013985.1">
    <property type="protein sequence ID" value="ENSCSAVP00000013825.1"/>
    <property type="gene ID" value="ENSCSAVG00000008108.1"/>
</dbReference>
<keyword evidence="9" id="KW-0007">Acetylation</keyword>
<evidence type="ECO:0000256" key="2">
    <source>
        <dbReference type="ARBA" id="ARBA00004496"/>
    </source>
</evidence>
<keyword evidence="14" id="KW-1185">Reference proteome</keyword>
<name>H2Z8B3_CIOSA</name>
<proteinExistence type="inferred from homology"/>
<dbReference type="Pfam" id="PF02897">
    <property type="entry name" value="Peptidase_S9_N"/>
    <property type="match status" value="1"/>
</dbReference>
<keyword evidence="6 10" id="KW-0645">Protease</keyword>
<dbReference type="InParanoid" id="H2Z8B3"/>
<dbReference type="InterPro" id="IPR023302">
    <property type="entry name" value="Pept_S9A_N"/>
</dbReference>
<dbReference type="FunFam" id="3.40.50.1820:FF:000275">
    <property type="entry name" value="Prolyl endopeptidase"/>
    <property type="match status" value="1"/>
</dbReference>
<dbReference type="FunFam" id="3.40.50.1820:FF:000005">
    <property type="entry name" value="Prolyl endopeptidase"/>
    <property type="match status" value="1"/>
</dbReference>
<evidence type="ECO:0000256" key="1">
    <source>
        <dbReference type="ARBA" id="ARBA00001070"/>
    </source>
</evidence>
<dbReference type="GO" id="GO:0004252">
    <property type="term" value="F:serine-type endopeptidase activity"/>
    <property type="evidence" value="ECO:0007669"/>
    <property type="project" value="UniProtKB-UniRule"/>
</dbReference>
<dbReference type="PROSITE" id="PS00708">
    <property type="entry name" value="PRO_ENDOPEP_SER"/>
    <property type="match status" value="1"/>
</dbReference>
<dbReference type="GO" id="GO:0005829">
    <property type="term" value="C:cytosol"/>
    <property type="evidence" value="ECO:0007669"/>
    <property type="project" value="TreeGrafter"/>
</dbReference>
<dbReference type="AlphaFoldDB" id="H2Z8B3"/>
<dbReference type="EC" id="3.4.21.-" evidence="10"/>